<name>A0A0A8XND5_ARUDO</name>
<evidence type="ECO:0000256" key="1">
    <source>
        <dbReference type="SAM" id="Phobius"/>
    </source>
</evidence>
<proteinExistence type="predicted"/>
<evidence type="ECO:0000313" key="2">
    <source>
        <dbReference type="EMBL" id="JAD14874.1"/>
    </source>
</evidence>
<dbReference type="EMBL" id="GBRH01283021">
    <property type="protein sequence ID" value="JAD14874.1"/>
    <property type="molecule type" value="Transcribed_RNA"/>
</dbReference>
<feature type="transmembrane region" description="Helical" evidence="1">
    <location>
        <begin position="194"/>
        <end position="216"/>
    </location>
</feature>
<organism evidence="2">
    <name type="scientific">Arundo donax</name>
    <name type="common">Giant reed</name>
    <name type="synonym">Donax arundinaceus</name>
    <dbReference type="NCBI Taxonomy" id="35708"/>
    <lineage>
        <taxon>Eukaryota</taxon>
        <taxon>Viridiplantae</taxon>
        <taxon>Streptophyta</taxon>
        <taxon>Embryophyta</taxon>
        <taxon>Tracheophyta</taxon>
        <taxon>Spermatophyta</taxon>
        <taxon>Magnoliopsida</taxon>
        <taxon>Liliopsida</taxon>
        <taxon>Poales</taxon>
        <taxon>Poaceae</taxon>
        <taxon>PACMAD clade</taxon>
        <taxon>Arundinoideae</taxon>
        <taxon>Arundineae</taxon>
        <taxon>Arundo</taxon>
    </lineage>
</organism>
<protein>
    <submittedName>
        <fullName evidence="2">Uncharacterized protein</fullName>
    </submittedName>
</protein>
<keyword evidence="1" id="KW-0812">Transmembrane</keyword>
<keyword evidence="1" id="KW-0472">Membrane</keyword>
<reference evidence="2" key="1">
    <citation type="submission" date="2014-09" db="EMBL/GenBank/DDBJ databases">
        <authorList>
            <person name="Magalhaes I.L.F."/>
            <person name="Oliveira U."/>
            <person name="Santos F.R."/>
            <person name="Vidigal T.H.D.A."/>
            <person name="Brescovit A.D."/>
            <person name="Santos A.J."/>
        </authorList>
    </citation>
    <scope>NUCLEOTIDE SEQUENCE</scope>
    <source>
        <tissue evidence="2">Shoot tissue taken approximately 20 cm above the soil surface</tissue>
    </source>
</reference>
<reference evidence="2" key="2">
    <citation type="journal article" date="2015" name="Data Brief">
        <title>Shoot transcriptome of the giant reed, Arundo donax.</title>
        <authorList>
            <person name="Barrero R.A."/>
            <person name="Guerrero F.D."/>
            <person name="Moolhuijzen P."/>
            <person name="Goolsby J.A."/>
            <person name="Tidwell J."/>
            <person name="Bellgard S.E."/>
            <person name="Bellgard M.I."/>
        </authorList>
    </citation>
    <scope>NUCLEOTIDE SEQUENCE</scope>
    <source>
        <tissue evidence="2">Shoot tissue taken approximately 20 cm above the soil surface</tissue>
    </source>
</reference>
<sequence length="218" mass="24638">MARYGSEIIPNNIIVPSIYTDTEVQFTCALPVSQAYLATTLNWPINVSMLMPSSHVSTMQDLYGNNDIRQPMLNNASTSIFSNFGGIQHGFVPPNSAALFAPPNLSQQSMPMNDTCGRNSMGTSANNYFEPTHVNNLQQEILPLNSPAMYSPPIVPQEVMPVNHFRGQNNIDGSVFLNNHMLHHMLYELRLHPIFFQFHMQVLVHLIWLHMFLIIIDK</sequence>
<dbReference type="AlphaFoldDB" id="A0A0A8XND5"/>
<accession>A0A0A8XND5</accession>
<keyword evidence="1" id="KW-1133">Transmembrane helix</keyword>